<evidence type="ECO:0000259" key="7">
    <source>
        <dbReference type="PROSITE" id="PS51900"/>
    </source>
</evidence>
<keyword evidence="9" id="KW-1185">Reference proteome</keyword>
<name>A0ABW3N870_9FLAO</name>
<evidence type="ECO:0000256" key="1">
    <source>
        <dbReference type="ARBA" id="ARBA00008857"/>
    </source>
</evidence>
<dbReference type="PANTHER" id="PTHR30349:SF41">
    <property type="entry name" value="INTEGRASE_RECOMBINASE PROTEIN MJ0367-RELATED"/>
    <property type="match status" value="1"/>
</dbReference>
<dbReference type="PANTHER" id="PTHR30349">
    <property type="entry name" value="PHAGE INTEGRASE-RELATED"/>
    <property type="match status" value="1"/>
</dbReference>
<evidence type="ECO:0000256" key="2">
    <source>
        <dbReference type="ARBA" id="ARBA00022908"/>
    </source>
</evidence>
<organism evidence="8 9">
    <name type="scientific">Winogradskyella litorisediminis</name>
    <dbReference type="NCBI Taxonomy" id="1156618"/>
    <lineage>
        <taxon>Bacteria</taxon>
        <taxon>Pseudomonadati</taxon>
        <taxon>Bacteroidota</taxon>
        <taxon>Flavobacteriia</taxon>
        <taxon>Flavobacteriales</taxon>
        <taxon>Flavobacteriaceae</taxon>
        <taxon>Winogradskyella</taxon>
    </lineage>
</organism>
<dbReference type="PROSITE" id="PS51900">
    <property type="entry name" value="CB"/>
    <property type="match status" value="1"/>
</dbReference>
<proteinExistence type="inferred from homology"/>
<gene>
    <name evidence="8" type="ORF">ACFQ1Q_10580</name>
</gene>
<dbReference type="InterPro" id="IPR044068">
    <property type="entry name" value="CB"/>
</dbReference>
<keyword evidence="3 5" id="KW-0238">DNA-binding</keyword>
<dbReference type="PROSITE" id="PS51898">
    <property type="entry name" value="TYR_RECOMBINASE"/>
    <property type="match status" value="1"/>
</dbReference>
<dbReference type="EMBL" id="JBHTJL010000015">
    <property type="protein sequence ID" value="MFD1063691.1"/>
    <property type="molecule type" value="Genomic_DNA"/>
</dbReference>
<dbReference type="InterPro" id="IPR013762">
    <property type="entry name" value="Integrase-like_cat_sf"/>
</dbReference>
<evidence type="ECO:0000256" key="3">
    <source>
        <dbReference type="ARBA" id="ARBA00023125"/>
    </source>
</evidence>
<keyword evidence="4" id="KW-0233">DNA recombination</keyword>
<dbReference type="InterPro" id="IPR002104">
    <property type="entry name" value="Integrase_catalytic"/>
</dbReference>
<evidence type="ECO:0000313" key="8">
    <source>
        <dbReference type="EMBL" id="MFD1063691.1"/>
    </source>
</evidence>
<dbReference type="Pfam" id="PF02899">
    <property type="entry name" value="Phage_int_SAM_1"/>
    <property type="match status" value="1"/>
</dbReference>
<dbReference type="Gene3D" id="1.10.150.130">
    <property type="match status" value="1"/>
</dbReference>
<evidence type="ECO:0000256" key="4">
    <source>
        <dbReference type="ARBA" id="ARBA00023172"/>
    </source>
</evidence>
<keyword evidence="2" id="KW-0229">DNA integration</keyword>
<evidence type="ECO:0000313" key="9">
    <source>
        <dbReference type="Proteomes" id="UP001597013"/>
    </source>
</evidence>
<comment type="caution">
    <text evidence="8">The sequence shown here is derived from an EMBL/GenBank/DDBJ whole genome shotgun (WGS) entry which is preliminary data.</text>
</comment>
<evidence type="ECO:0000256" key="5">
    <source>
        <dbReference type="PROSITE-ProRule" id="PRU01248"/>
    </source>
</evidence>
<dbReference type="RefSeq" id="WP_386131026.1">
    <property type="nucleotide sequence ID" value="NZ_JBHTJL010000015.1"/>
</dbReference>
<dbReference type="Gene3D" id="1.10.443.10">
    <property type="entry name" value="Intergrase catalytic core"/>
    <property type="match status" value="1"/>
</dbReference>
<feature type="domain" description="Core-binding (CB)" evidence="7">
    <location>
        <begin position="16"/>
        <end position="100"/>
    </location>
</feature>
<feature type="domain" description="Tyr recombinase" evidence="6">
    <location>
        <begin position="120"/>
        <end position="308"/>
    </location>
</feature>
<dbReference type="InterPro" id="IPR011010">
    <property type="entry name" value="DNA_brk_join_enz"/>
</dbReference>
<protein>
    <submittedName>
        <fullName evidence="8">Tyrosine-type recombinase/integrase</fullName>
    </submittedName>
</protein>
<comment type="similarity">
    <text evidence="1">Belongs to the 'phage' integrase family.</text>
</comment>
<dbReference type="InterPro" id="IPR010998">
    <property type="entry name" value="Integrase_recombinase_N"/>
</dbReference>
<sequence length="314" mass="37178">MKDPLDPFWRVFYVIMYIQKSIKTYLKWKLRHTKHTYVPYKRQLDLLANYLESKKGITELKSITNDDIIDYHEFMEEQQYSDATIAYSARIIRNYFWFWKGRKQTSVNPKEIKAIKFVNAEKDIVDEDDFEQLTMVLDERFSTDLMKKLILHMLWDTGMRISELLDLKLSDISTQGKDGLRTAKVRTRKSMRYNLVVWGVDTNRLLNNYLGLRLCMDTTSENNYLFINPKTQKKYTPRSVQRWMKQITGMTLVNKNITPHSFRHGKANNILEKGGNVRDVSALLRHVAPESSFHYLQLSESRYKSTASRFLKTA</sequence>
<reference evidence="9" key="1">
    <citation type="journal article" date="2019" name="Int. J. Syst. Evol. Microbiol.">
        <title>The Global Catalogue of Microorganisms (GCM) 10K type strain sequencing project: providing services to taxonomists for standard genome sequencing and annotation.</title>
        <authorList>
            <consortium name="The Broad Institute Genomics Platform"/>
            <consortium name="The Broad Institute Genome Sequencing Center for Infectious Disease"/>
            <person name="Wu L."/>
            <person name="Ma J."/>
        </authorList>
    </citation>
    <scope>NUCLEOTIDE SEQUENCE [LARGE SCALE GENOMIC DNA]</scope>
    <source>
        <strain evidence="9">CCUG 62215</strain>
    </source>
</reference>
<dbReference type="SUPFAM" id="SSF56349">
    <property type="entry name" value="DNA breaking-rejoining enzymes"/>
    <property type="match status" value="1"/>
</dbReference>
<evidence type="ECO:0000259" key="6">
    <source>
        <dbReference type="PROSITE" id="PS51898"/>
    </source>
</evidence>
<dbReference type="CDD" id="cd00397">
    <property type="entry name" value="DNA_BRE_C"/>
    <property type="match status" value="1"/>
</dbReference>
<dbReference type="Proteomes" id="UP001597013">
    <property type="component" value="Unassembled WGS sequence"/>
</dbReference>
<dbReference type="Pfam" id="PF00589">
    <property type="entry name" value="Phage_integrase"/>
    <property type="match status" value="1"/>
</dbReference>
<dbReference type="InterPro" id="IPR004107">
    <property type="entry name" value="Integrase_SAM-like_N"/>
</dbReference>
<accession>A0ABW3N870</accession>
<dbReference type="InterPro" id="IPR050090">
    <property type="entry name" value="Tyrosine_recombinase_XerCD"/>
</dbReference>